<dbReference type="Pfam" id="PF00067">
    <property type="entry name" value="p450"/>
    <property type="match status" value="1"/>
</dbReference>
<dbReference type="EMBL" id="BAAAUD010000116">
    <property type="protein sequence ID" value="GAA2975213.1"/>
    <property type="molecule type" value="Genomic_DNA"/>
</dbReference>
<keyword evidence="2" id="KW-0349">Heme</keyword>
<evidence type="ECO:0000256" key="2">
    <source>
        <dbReference type="RuleBase" id="RU000461"/>
    </source>
</evidence>
<dbReference type="PANTHER" id="PTHR46696:SF4">
    <property type="entry name" value="BIOTIN BIOSYNTHESIS CYTOCHROME P450"/>
    <property type="match status" value="1"/>
</dbReference>
<keyword evidence="2" id="KW-0479">Metal-binding</keyword>
<accession>A0ABN3XQD7</accession>
<keyword evidence="2" id="KW-0560">Oxidoreductase</keyword>
<evidence type="ECO:0000256" key="3">
    <source>
        <dbReference type="SAM" id="MobiDB-lite"/>
    </source>
</evidence>
<dbReference type="PROSITE" id="PS00086">
    <property type="entry name" value="CYTOCHROME_P450"/>
    <property type="match status" value="1"/>
</dbReference>
<dbReference type="InterPro" id="IPR017972">
    <property type="entry name" value="Cyt_P450_CS"/>
</dbReference>
<dbReference type="PRINTS" id="PR00359">
    <property type="entry name" value="BP450"/>
</dbReference>
<sequence length="433" mass="47317">MRITSGGSAAEDGPGPDLSDPQFYGTGDPHPVWTRLRAEDPVHRQCPVGGKPEFWAVTQHADVSRVLARHDEFTASRGNILTTLGQTDRAGGKMLAVTDPPLHKRLKEPLAPHLARQPVRAFEPALREFSRRLLSPGAHQETWDFAAQAAFYPIAIAGLLLGIPESAWNQLKHFTYAAVAESDPDYTTPGSSRAKVLSRAHAEIFLYFHREVSRPGRADADDLIGALLRAAPDREALSREEVILNAYSLLIGATVTTSHAASGGLLALLENPAEYSRWRETGDTPTLVEEILRWTSPANHALRHTTGEVRVGDRCIGAGQPVTAWLGSANRDESVFHEPFRFSVDRKPNRHIAFGVGAHRCIGAHVARLALTVLFEEIAKNFERFELAGEPRHLHSTFIAGIKSLPVRTVLGPEGGGLRDLMPLGETTTEEAL</sequence>
<dbReference type="PANTHER" id="PTHR46696">
    <property type="entry name" value="P450, PUTATIVE (EUROFUNG)-RELATED"/>
    <property type="match status" value="1"/>
</dbReference>
<dbReference type="Proteomes" id="UP001500403">
    <property type="component" value="Unassembled WGS sequence"/>
</dbReference>
<dbReference type="InterPro" id="IPR002397">
    <property type="entry name" value="Cyt_P450_B"/>
</dbReference>
<comment type="similarity">
    <text evidence="1 2">Belongs to the cytochrome P450 family.</text>
</comment>
<keyword evidence="5" id="KW-1185">Reference proteome</keyword>
<keyword evidence="2" id="KW-0503">Monooxygenase</keyword>
<keyword evidence="2" id="KW-0408">Iron</keyword>
<dbReference type="InterPro" id="IPR001128">
    <property type="entry name" value="Cyt_P450"/>
</dbReference>
<gene>
    <name evidence="4" type="ORF">GCM10010446_69270</name>
</gene>
<feature type="region of interest" description="Disordered" evidence="3">
    <location>
        <begin position="1"/>
        <end position="30"/>
    </location>
</feature>
<evidence type="ECO:0000313" key="5">
    <source>
        <dbReference type="Proteomes" id="UP001500403"/>
    </source>
</evidence>
<reference evidence="4 5" key="1">
    <citation type="journal article" date="2019" name="Int. J. Syst. Evol. Microbiol.">
        <title>The Global Catalogue of Microorganisms (GCM) 10K type strain sequencing project: providing services to taxonomists for standard genome sequencing and annotation.</title>
        <authorList>
            <consortium name="The Broad Institute Genomics Platform"/>
            <consortium name="The Broad Institute Genome Sequencing Center for Infectious Disease"/>
            <person name="Wu L."/>
            <person name="Ma J."/>
        </authorList>
    </citation>
    <scope>NUCLEOTIDE SEQUENCE [LARGE SCALE GENOMIC DNA]</scope>
    <source>
        <strain evidence="4 5">JCM 9088</strain>
    </source>
</reference>
<organism evidence="4 5">
    <name type="scientific">Streptomyces enissocaesilis</name>
    <dbReference type="NCBI Taxonomy" id="332589"/>
    <lineage>
        <taxon>Bacteria</taxon>
        <taxon>Bacillati</taxon>
        <taxon>Actinomycetota</taxon>
        <taxon>Actinomycetes</taxon>
        <taxon>Kitasatosporales</taxon>
        <taxon>Streptomycetaceae</taxon>
        <taxon>Streptomyces</taxon>
        <taxon>Streptomyces rochei group</taxon>
    </lineage>
</organism>
<protein>
    <submittedName>
        <fullName evidence="4">Cytochrome P450</fullName>
    </submittedName>
</protein>
<dbReference type="Gene3D" id="1.10.630.10">
    <property type="entry name" value="Cytochrome P450"/>
    <property type="match status" value="1"/>
</dbReference>
<dbReference type="InterPro" id="IPR036396">
    <property type="entry name" value="Cyt_P450_sf"/>
</dbReference>
<proteinExistence type="inferred from homology"/>
<comment type="caution">
    <text evidence="4">The sequence shown here is derived from an EMBL/GenBank/DDBJ whole genome shotgun (WGS) entry which is preliminary data.</text>
</comment>
<name>A0ABN3XQD7_9ACTN</name>
<dbReference type="RefSeq" id="WP_344501057.1">
    <property type="nucleotide sequence ID" value="NZ_BAAAUD010000116.1"/>
</dbReference>
<dbReference type="SUPFAM" id="SSF48264">
    <property type="entry name" value="Cytochrome P450"/>
    <property type="match status" value="1"/>
</dbReference>
<evidence type="ECO:0000313" key="4">
    <source>
        <dbReference type="EMBL" id="GAA2975213.1"/>
    </source>
</evidence>
<evidence type="ECO:0000256" key="1">
    <source>
        <dbReference type="ARBA" id="ARBA00010617"/>
    </source>
</evidence>